<evidence type="ECO:0000313" key="3">
    <source>
        <dbReference type="EMBL" id="OGM01568.1"/>
    </source>
</evidence>
<feature type="domain" description="Sulfatase-modifying factor enzyme-like" evidence="1">
    <location>
        <begin position="402"/>
        <end position="640"/>
    </location>
</feature>
<protein>
    <submittedName>
        <fullName evidence="3">Uncharacterized protein</fullName>
    </submittedName>
</protein>
<dbReference type="PANTHER" id="PTHR23150">
    <property type="entry name" value="SULFATASE MODIFYING FACTOR 1, 2"/>
    <property type="match status" value="1"/>
</dbReference>
<sequence length="645" mass="66439">MKKQIIATLIVIIAVAAIIASGVPVLYAQTDVQTLSLKSGFNFVSFTVSPALTPGELQQANSTLIEDIYLYSSAAGSFLSLSEGTLSSVAAGKGYIVKSKAAGTVTVQGPAVTSVPDISMKAGFNLVGISVSVTSVAFSELLKGNSALKGLYKWSAAAGSFISVVKDSGGTPQALDGVDPKFNYGESYFMNLIADTVLSFAGGAISFNGGSVPAAVEAPVITPAGGSYTETQSVTITCATAGAAIHYTHTGEEPTGSSAVYSTPLNISADTTIKAIAIKSGMTDSAVTSAVFTVNIAPPPAVEAPVITPAGGTYTTAQSVTITCTTAGAVIHYTADGTTPSSASALYGGAITVSSTQTIKAVAVKSGMTDSTVTIAAYTINLATPGAGGTLTVDLGGGVTIEMVRITAGTFQMGSPDTEKDRNTNEGPVHGVTLSRDFYIGKYEFTQAQWLKIYGSWPGTSSPTATYGLGDNYPAYFISWNDICGTGGFLEKINTLKPSGYADFRLPTEAEWECAARGGTRTAFYWGEDSAYSAIGDYAWYSGNSNSAEKPDGYVHPSGSAAANAFGLYDMAGNATELCSDRWLRSYTSSAVTDPVGPLTGTSIMLRGGSYINGAKYCRSASRGYDFPSTRARALGFRLALSAGQ</sequence>
<dbReference type="EMBL" id="MGFH01000233">
    <property type="protein sequence ID" value="OGM01568.1"/>
    <property type="molecule type" value="Genomic_DNA"/>
</dbReference>
<organism evidence="3 4">
    <name type="scientific">Candidatus Wallbacteria bacterium GWC2_49_35</name>
    <dbReference type="NCBI Taxonomy" id="1817813"/>
    <lineage>
        <taxon>Bacteria</taxon>
        <taxon>Candidatus Walliibacteriota</taxon>
    </lineage>
</organism>
<dbReference type="Gene3D" id="3.90.1580.10">
    <property type="entry name" value="paralog of FGE (formylglycine-generating enzyme)"/>
    <property type="match status" value="1"/>
</dbReference>
<dbReference type="GO" id="GO:0120147">
    <property type="term" value="F:formylglycine-generating oxidase activity"/>
    <property type="evidence" value="ECO:0007669"/>
    <property type="project" value="TreeGrafter"/>
</dbReference>
<comment type="caution">
    <text evidence="3">The sequence shown here is derived from an EMBL/GenBank/DDBJ whole genome shotgun (WGS) entry which is preliminary data.</text>
</comment>
<gene>
    <name evidence="3" type="ORF">A2008_04985</name>
</gene>
<dbReference type="SUPFAM" id="SSF56436">
    <property type="entry name" value="C-type lectin-like"/>
    <property type="match status" value="1"/>
</dbReference>
<reference evidence="3 4" key="1">
    <citation type="journal article" date="2016" name="Nat. Commun.">
        <title>Thousands of microbial genomes shed light on interconnected biogeochemical processes in an aquifer system.</title>
        <authorList>
            <person name="Anantharaman K."/>
            <person name="Brown C.T."/>
            <person name="Hug L.A."/>
            <person name="Sharon I."/>
            <person name="Castelle C.J."/>
            <person name="Probst A.J."/>
            <person name="Thomas B.C."/>
            <person name="Singh A."/>
            <person name="Wilkins M.J."/>
            <person name="Karaoz U."/>
            <person name="Brodie E.L."/>
            <person name="Williams K.H."/>
            <person name="Hubbard S.S."/>
            <person name="Banfield J.F."/>
        </authorList>
    </citation>
    <scope>NUCLEOTIDE SEQUENCE [LARGE SCALE GENOMIC DNA]</scope>
</reference>
<dbReference type="AlphaFoldDB" id="A0A1F7WH99"/>
<dbReference type="PANTHER" id="PTHR23150:SF19">
    <property type="entry name" value="FORMYLGLYCINE-GENERATING ENZYME"/>
    <property type="match status" value="1"/>
</dbReference>
<dbReference type="Pfam" id="PF13290">
    <property type="entry name" value="CHB_HEX_C_1"/>
    <property type="match status" value="2"/>
</dbReference>
<feature type="domain" description="GH29D-like beta-sandwich" evidence="2">
    <location>
        <begin position="309"/>
        <end position="374"/>
    </location>
</feature>
<dbReference type="InterPro" id="IPR042095">
    <property type="entry name" value="SUMF_sf"/>
</dbReference>
<dbReference type="InterPro" id="IPR059177">
    <property type="entry name" value="GH29D-like_dom"/>
</dbReference>
<evidence type="ECO:0000313" key="4">
    <source>
        <dbReference type="Proteomes" id="UP000178735"/>
    </source>
</evidence>
<evidence type="ECO:0000259" key="1">
    <source>
        <dbReference type="Pfam" id="PF03781"/>
    </source>
</evidence>
<dbReference type="InterPro" id="IPR005532">
    <property type="entry name" value="SUMF_dom"/>
</dbReference>
<dbReference type="InterPro" id="IPR051043">
    <property type="entry name" value="Sulfatase_Mod_Factor_Kinase"/>
</dbReference>
<feature type="domain" description="GH29D-like beta-sandwich" evidence="2">
    <location>
        <begin position="223"/>
        <end position="289"/>
    </location>
</feature>
<accession>A0A1F7WH99</accession>
<name>A0A1F7WH99_9BACT</name>
<evidence type="ECO:0000259" key="2">
    <source>
        <dbReference type="Pfam" id="PF13290"/>
    </source>
</evidence>
<dbReference type="STRING" id="1817813.A2008_04985"/>
<dbReference type="Proteomes" id="UP000178735">
    <property type="component" value="Unassembled WGS sequence"/>
</dbReference>
<dbReference type="InterPro" id="IPR016187">
    <property type="entry name" value="CTDL_fold"/>
</dbReference>
<dbReference type="Pfam" id="PF03781">
    <property type="entry name" value="FGE-sulfatase"/>
    <property type="match status" value="1"/>
</dbReference>
<proteinExistence type="predicted"/>